<evidence type="ECO:0000256" key="3">
    <source>
        <dbReference type="SAM" id="MobiDB-lite"/>
    </source>
</evidence>
<dbReference type="Pfam" id="PF02181">
    <property type="entry name" value="FH2"/>
    <property type="match status" value="1"/>
</dbReference>
<dbReference type="PRINTS" id="PR00828">
    <property type="entry name" value="FORMIN"/>
</dbReference>
<dbReference type="GO" id="GO:0045010">
    <property type="term" value="P:actin nucleation"/>
    <property type="evidence" value="ECO:0007669"/>
    <property type="project" value="InterPro"/>
</dbReference>
<feature type="region of interest" description="Disordered" evidence="3">
    <location>
        <begin position="447"/>
        <end position="475"/>
    </location>
</feature>
<feature type="compositionally biased region" description="Polar residues" evidence="3">
    <location>
        <begin position="217"/>
        <end position="232"/>
    </location>
</feature>
<evidence type="ECO:0000256" key="1">
    <source>
        <dbReference type="ARBA" id="ARBA00005271"/>
    </source>
</evidence>
<feature type="domain" description="FH2" evidence="4">
    <location>
        <begin position="881"/>
        <end position="1277"/>
    </location>
</feature>
<protein>
    <recommendedName>
        <fullName evidence="4">FH2 domain-containing protein</fullName>
    </recommendedName>
</protein>
<feature type="region of interest" description="Disordered" evidence="3">
    <location>
        <begin position="1279"/>
        <end position="1301"/>
    </location>
</feature>
<dbReference type="GO" id="GO:0051015">
    <property type="term" value="F:actin filament binding"/>
    <property type="evidence" value="ECO:0007669"/>
    <property type="project" value="TreeGrafter"/>
</dbReference>
<dbReference type="SUPFAM" id="SSF101447">
    <property type="entry name" value="Formin homology 2 domain (FH2 domain)"/>
    <property type="match status" value="1"/>
</dbReference>
<feature type="compositionally biased region" description="Low complexity" evidence="3">
    <location>
        <begin position="507"/>
        <end position="524"/>
    </location>
</feature>
<feature type="compositionally biased region" description="Polar residues" evidence="3">
    <location>
        <begin position="104"/>
        <end position="113"/>
    </location>
</feature>
<feature type="region of interest" description="Disordered" evidence="3">
    <location>
        <begin position="505"/>
        <end position="530"/>
    </location>
</feature>
<dbReference type="GO" id="GO:0005737">
    <property type="term" value="C:cytoplasm"/>
    <property type="evidence" value="ECO:0007669"/>
    <property type="project" value="TreeGrafter"/>
</dbReference>
<dbReference type="OrthoDB" id="427644at2759"/>
<gene>
    <name evidence="5" type="ORF">NHX12_025341</name>
</gene>
<dbReference type="InterPro" id="IPR042201">
    <property type="entry name" value="FH2_Formin_sf"/>
</dbReference>
<feature type="region of interest" description="Disordered" evidence="3">
    <location>
        <begin position="1"/>
        <end position="189"/>
    </location>
</feature>
<feature type="region of interest" description="Disordered" evidence="3">
    <location>
        <begin position="301"/>
        <end position="382"/>
    </location>
</feature>
<feature type="compositionally biased region" description="Polar residues" evidence="3">
    <location>
        <begin position="447"/>
        <end position="465"/>
    </location>
</feature>
<comment type="caution">
    <text evidence="5">The sequence shown here is derived from an EMBL/GenBank/DDBJ whole genome shotgun (WGS) entry which is preliminary data.</text>
</comment>
<dbReference type="Proteomes" id="UP001148018">
    <property type="component" value="Unassembled WGS sequence"/>
</dbReference>
<name>A0A9Q0IPJ6_9TELE</name>
<accession>A0A9Q0IPJ6</accession>
<feature type="region of interest" description="Disordered" evidence="3">
    <location>
        <begin position="217"/>
        <end position="263"/>
    </location>
</feature>
<feature type="coiled-coil region" evidence="2">
    <location>
        <begin position="671"/>
        <end position="698"/>
    </location>
</feature>
<dbReference type="InterPro" id="IPR015425">
    <property type="entry name" value="FH2_Formin"/>
</dbReference>
<proteinExistence type="inferred from homology"/>
<organism evidence="5 6">
    <name type="scientific">Muraenolepis orangiensis</name>
    <name type="common">Patagonian moray cod</name>
    <dbReference type="NCBI Taxonomy" id="630683"/>
    <lineage>
        <taxon>Eukaryota</taxon>
        <taxon>Metazoa</taxon>
        <taxon>Chordata</taxon>
        <taxon>Craniata</taxon>
        <taxon>Vertebrata</taxon>
        <taxon>Euteleostomi</taxon>
        <taxon>Actinopterygii</taxon>
        <taxon>Neopterygii</taxon>
        <taxon>Teleostei</taxon>
        <taxon>Neoteleostei</taxon>
        <taxon>Acanthomorphata</taxon>
        <taxon>Zeiogadaria</taxon>
        <taxon>Gadariae</taxon>
        <taxon>Gadiformes</taxon>
        <taxon>Muraenolepidoidei</taxon>
        <taxon>Muraenolepididae</taxon>
        <taxon>Muraenolepis</taxon>
    </lineage>
</organism>
<feature type="compositionally biased region" description="Basic and acidic residues" evidence="3">
    <location>
        <begin position="27"/>
        <end position="36"/>
    </location>
</feature>
<dbReference type="SMART" id="SM00498">
    <property type="entry name" value="FH2"/>
    <property type="match status" value="1"/>
</dbReference>
<dbReference type="GO" id="GO:0030866">
    <property type="term" value="P:cortical actin cytoskeleton organization"/>
    <property type="evidence" value="ECO:0007669"/>
    <property type="project" value="TreeGrafter"/>
</dbReference>
<keyword evidence="2" id="KW-0175">Coiled coil</keyword>
<feature type="compositionally biased region" description="Basic and acidic residues" evidence="3">
    <location>
        <begin position="305"/>
        <end position="330"/>
    </location>
</feature>
<sequence>MGNQEAKQRKAAAAASSGDGSNTAIDEGWREGGDRTKKGKKSLGRNEGKGNGGGGDLGTWPTKKKNKPESKSSVFSIRKRKSNLKGKVGSKEDVLACQHDELDSAQSQGTKTPDLSAEELGQSDAEAAVRCGPVAAGRRGNAVQQREAGGESGEVGTRKAQQPASVVSPVEEGAPKGGSSGSDTDIYSYHSATDHEDLLADIQLAIRLQHQQKHNGIQLISEQRAGQESSLSHKYAGGQKDRPSDGGEEEASGVSSSEVLQLTPELELGSDALSFLDTAKLPGSARQNGLLPNPCVSLTVEEQEEGRGRGDVGIRQGDVVHGEEKTHSEPEAAEVSSGQEDRRASVEHVTTRVTSYGLPDRPASVESVVEPPAQEEKGKISEDEEVQIVLEGPCCSAYGRGEGDSQSDEPIEGLISAGASREDGGPLGTGTSVETLSECLSAESETECLSGTSNNTSVPVPQHRSQWPPHESPTASARLLKTSLCSTSSVKPYPPIFPSYIKTTTRQLSSPSHSPGLSPSQSPLSHRRCPSQVYRTLAERRRVKRHPASRGLGRPLSLSADWTEELELERGLRGDSEGSGEYLEGYGGGSEDRLRGGSQPLCSTAGRSSPAHVPACGLQDVFSGRTLLEKLFDREQLYTWAAVSQPPHSLGPLEGRLPAQVESLLKTVKLKEEHMNVIQQLEQTIEDLRTKIAELERPPSPLDEEDEDEDEAVLPASYVDRECGGDDDGFLRVVCDVHLQTETLGSLEAKSVQTSPMEDGYKFRVPCTVDPEAAPVPGSAGEKSFPVPTSPKAVDLRLRLRLHFLVALRLLLLHLHLHFQVDLPLLLHLLLLRFQVDLHLHLLLLRFQVDLHLHLLLLRFQGDLHLLLLLHHLRAMEKPPRKAALEPPRPMKPLYWTRIQLHSKKELASSLVWERIEEPPVDFQEFVDLFSKTAVKEKKKPLSDTITKTKTKQVVKLLNNKRSQAVGILMSSLHLDMKDIQHAILNLDNSVVDLETLQALYENKDHAKPLDKPEQFLYQLSQIPNFHERVFCILFQSSFTECISSILRKLDIMQRVCKLLRNGEGVLQILGLILAFGNFMNGGNRTRGQADGFNLDILPKIKDVKSADNTRSLMSYIVAYYLQHFDEDAGKETCVYPLPEPQDLFQASQMKFEEFHKDTMRLRKDLRACTAEVEKVVTVSEEEHLQPFKEKMEEFLSQAKCELESQETLLNNTHKMFLELTVSFSVKAKSGEKEISPGTFFSLWHEFSTDFKEQWKRENKTMLQTRLKAAEDRFRQAKEKASFSVKPKHASGIKAKLGLKS</sequence>
<dbReference type="PANTHER" id="PTHR45920">
    <property type="entry name" value="FORMIN HOMOLOGY 2 DOMAIN CONTAINING, ISOFORM I"/>
    <property type="match status" value="1"/>
</dbReference>
<evidence type="ECO:0000256" key="2">
    <source>
        <dbReference type="SAM" id="Coils"/>
    </source>
</evidence>
<feature type="compositionally biased region" description="Basic and acidic residues" evidence="3">
    <location>
        <begin position="89"/>
        <end position="102"/>
    </location>
</feature>
<feature type="compositionally biased region" description="Basic and acidic residues" evidence="3">
    <location>
        <begin position="339"/>
        <end position="350"/>
    </location>
</feature>
<evidence type="ECO:0000313" key="6">
    <source>
        <dbReference type="Proteomes" id="UP001148018"/>
    </source>
</evidence>
<dbReference type="GO" id="GO:0005884">
    <property type="term" value="C:actin filament"/>
    <property type="evidence" value="ECO:0007669"/>
    <property type="project" value="InterPro"/>
</dbReference>
<feature type="region of interest" description="Disordered" evidence="3">
    <location>
        <begin position="569"/>
        <end position="613"/>
    </location>
</feature>
<keyword evidence="6" id="KW-1185">Reference proteome</keyword>
<dbReference type="InterPro" id="IPR001265">
    <property type="entry name" value="Formin_Cappuccino_subfam"/>
</dbReference>
<dbReference type="FunFam" id="1.20.58.2220:FF:000029">
    <property type="entry name" value="Formin 1"/>
    <property type="match status" value="1"/>
</dbReference>
<feature type="compositionally biased region" description="Basic residues" evidence="3">
    <location>
        <begin position="1286"/>
        <end position="1301"/>
    </location>
</feature>
<evidence type="ECO:0000259" key="4">
    <source>
        <dbReference type="PROSITE" id="PS51444"/>
    </source>
</evidence>
<dbReference type="PANTHER" id="PTHR45920:SF7">
    <property type="entry name" value="FORMIN-G"/>
    <property type="match status" value="1"/>
</dbReference>
<dbReference type="GO" id="GO:0008017">
    <property type="term" value="F:microtubule binding"/>
    <property type="evidence" value="ECO:0007669"/>
    <property type="project" value="InterPro"/>
</dbReference>
<reference evidence="5" key="1">
    <citation type="submission" date="2022-07" db="EMBL/GenBank/DDBJ databases">
        <title>Chromosome-level genome of Muraenolepis orangiensis.</title>
        <authorList>
            <person name="Kim J."/>
        </authorList>
    </citation>
    <scope>NUCLEOTIDE SEQUENCE</scope>
    <source>
        <strain evidence="5">KU_S4_2022</strain>
        <tissue evidence="5">Muscle</tissue>
    </source>
</reference>
<dbReference type="Gene3D" id="1.20.58.2220">
    <property type="entry name" value="Formin, FH2 domain"/>
    <property type="match status" value="1"/>
</dbReference>
<dbReference type="PROSITE" id="PS51444">
    <property type="entry name" value="FH2"/>
    <property type="match status" value="1"/>
</dbReference>
<comment type="similarity">
    <text evidence="1">Belongs to the formin homology family. Cappuccino subfamily.</text>
</comment>
<dbReference type="EMBL" id="JANIIK010000040">
    <property type="protein sequence ID" value="KAJ3608292.1"/>
    <property type="molecule type" value="Genomic_DNA"/>
</dbReference>
<evidence type="ECO:0000313" key="5">
    <source>
        <dbReference type="EMBL" id="KAJ3608292.1"/>
    </source>
</evidence>